<reference evidence="1 2" key="1">
    <citation type="submission" date="2020-08" db="EMBL/GenBank/DDBJ databases">
        <authorList>
            <person name="Hejnol A."/>
        </authorList>
    </citation>
    <scope>NUCLEOTIDE SEQUENCE [LARGE SCALE GENOMIC DNA]</scope>
</reference>
<proteinExistence type="predicted"/>
<dbReference type="Proteomes" id="UP000549394">
    <property type="component" value="Unassembled WGS sequence"/>
</dbReference>
<evidence type="ECO:0000313" key="1">
    <source>
        <dbReference type="EMBL" id="CAD5124893.1"/>
    </source>
</evidence>
<sequence length="677" mass="77270">MNIQTQTEPSLLSIGENSVNGQDSFRTHQADCKTLPEIIYKISDNDSNEYFFTYTEKGDVKLQNSNNLNNPREEFNIVSKTENKEISIQADKLDNDNLVKTLKYNTKPASNFIKELQLSHSYNIDRTEVLESIPLSDEKILNNHLIISDELPTLETISYEYYPMVSYQEFYHIPQDTQKLANVEKFEIFSTNIHFILEQVKTAKPQKSEKAIGNSRKNKRCISAFNLQHCGNPFEHFQNEDNNKAMTNITKPDEIISNRLENHEYNNFTIEFDERGNVLQGGTAIFKREENSQQKSLIKIKKNKTEIIKSSSKDNLTCSLEIITLLDQHIEILGQNEVNFNELEEDGVNLLNYKDIIMKALNFLRKISSTIRRSATPRNIDIKCIQRLFSDIINYGREAAIKNTLLQTSSVSGKEEDSIGEDTTSVNNEKPYFSSTDLNNAFKKFLEPKQKKTTSKSATVLSDRTIQSELSLNDETANAVDSLGQIIPDEANYIYSHVNPVVNIQLSSDSSSQISLSSTGSVGQINSYDTISHQASTSQEISYKLSNIAKNKMDSILKSYVPTINLWGNDSRKDELERKEEKATKPIHLPGYVLKQKGSNDGIIHQKSPQNDNSNEFKESFMFVTKQEQQENCDNDEEDSLDLPDSIRYIQMSLSTSTDDDEEIHTNNLKKDRKSFF</sequence>
<dbReference type="EMBL" id="CAJFCJ010000024">
    <property type="protein sequence ID" value="CAD5124893.1"/>
    <property type="molecule type" value="Genomic_DNA"/>
</dbReference>
<organism evidence="1 2">
    <name type="scientific">Dimorphilus gyrociliatus</name>
    <dbReference type="NCBI Taxonomy" id="2664684"/>
    <lineage>
        <taxon>Eukaryota</taxon>
        <taxon>Metazoa</taxon>
        <taxon>Spiralia</taxon>
        <taxon>Lophotrochozoa</taxon>
        <taxon>Annelida</taxon>
        <taxon>Polychaeta</taxon>
        <taxon>Polychaeta incertae sedis</taxon>
        <taxon>Dinophilidae</taxon>
        <taxon>Dimorphilus</taxon>
    </lineage>
</organism>
<gene>
    <name evidence="1" type="ORF">DGYR_LOCUS12367</name>
</gene>
<name>A0A7I8W9W1_9ANNE</name>
<comment type="caution">
    <text evidence="1">The sequence shown here is derived from an EMBL/GenBank/DDBJ whole genome shotgun (WGS) entry which is preliminary data.</text>
</comment>
<keyword evidence="2" id="KW-1185">Reference proteome</keyword>
<dbReference type="AlphaFoldDB" id="A0A7I8W9W1"/>
<evidence type="ECO:0000313" key="2">
    <source>
        <dbReference type="Proteomes" id="UP000549394"/>
    </source>
</evidence>
<protein>
    <submittedName>
        <fullName evidence="1">DgyrCDS13145</fullName>
    </submittedName>
</protein>
<accession>A0A7I8W9W1</accession>